<gene>
    <name evidence="9" type="ORF">PanWU01x14_139620</name>
</gene>
<dbReference type="InterPro" id="IPR011009">
    <property type="entry name" value="Kinase-like_dom_sf"/>
</dbReference>
<dbReference type="PROSITE" id="PS50042">
    <property type="entry name" value="CNMP_BINDING_3"/>
    <property type="match status" value="1"/>
</dbReference>
<evidence type="ECO:0000256" key="1">
    <source>
        <dbReference type="ARBA" id="ARBA00022527"/>
    </source>
</evidence>
<keyword evidence="2" id="KW-0808">Transferase</keyword>
<feature type="domain" description="Cyclic nucleotide-binding" evidence="8">
    <location>
        <begin position="1"/>
        <end position="99"/>
    </location>
</feature>
<accession>A0A2P5CMK1</accession>
<dbReference type="OrthoDB" id="10264738at2759"/>
<feature type="domain" description="Protein kinase" evidence="7">
    <location>
        <begin position="111"/>
        <end position="316"/>
    </location>
</feature>
<keyword evidence="1" id="KW-0723">Serine/threonine-protein kinase</keyword>
<dbReference type="SUPFAM" id="SSF56112">
    <property type="entry name" value="Protein kinase-like (PK-like)"/>
    <property type="match status" value="1"/>
</dbReference>
<dbReference type="GO" id="GO:0005952">
    <property type="term" value="C:cAMP-dependent protein kinase complex"/>
    <property type="evidence" value="ECO:0007669"/>
    <property type="project" value="TreeGrafter"/>
</dbReference>
<dbReference type="PANTHER" id="PTHR24353">
    <property type="entry name" value="CYCLIC NUCLEOTIDE-DEPENDENT PROTEIN KINASE"/>
    <property type="match status" value="1"/>
</dbReference>
<feature type="region of interest" description="Disordered" evidence="6">
    <location>
        <begin position="34"/>
        <end position="53"/>
    </location>
</feature>
<dbReference type="InterPro" id="IPR018490">
    <property type="entry name" value="cNMP-bd_dom_sf"/>
</dbReference>
<dbReference type="SMART" id="SM00220">
    <property type="entry name" value="S_TKc"/>
    <property type="match status" value="1"/>
</dbReference>
<keyword evidence="10" id="KW-1185">Reference proteome</keyword>
<name>A0A2P5CMK1_PARAD</name>
<proteinExistence type="predicted"/>
<evidence type="ECO:0000259" key="7">
    <source>
        <dbReference type="PROSITE" id="PS50011"/>
    </source>
</evidence>
<evidence type="ECO:0000313" key="10">
    <source>
        <dbReference type="Proteomes" id="UP000237105"/>
    </source>
</evidence>
<dbReference type="InterPro" id="IPR000719">
    <property type="entry name" value="Prot_kinase_dom"/>
</dbReference>
<dbReference type="AlphaFoldDB" id="A0A2P5CMK1"/>
<dbReference type="GO" id="GO:0005524">
    <property type="term" value="F:ATP binding"/>
    <property type="evidence" value="ECO:0007669"/>
    <property type="project" value="UniProtKB-KW"/>
</dbReference>
<keyword evidence="4 9" id="KW-0418">Kinase</keyword>
<dbReference type="PANTHER" id="PTHR24353:SF127">
    <property type="entry name" value="PROTEIN PHOSPHATASE 2C AND CYCLIC NUCLEOTIDE-BINDING_KINASE DOMAIN-CONTAINING PROTEIN"/>
    <property type="match status" value="1"/>
</dbReference>
<reference evidence="10" key="1">
    <citation type="submission" date="2016-06" db="EMBL/GenBank/DDBJ databases">
        <title>Parallel loss of symbiosis genes in relatives of nitrogen-fixing non-legume Parasponia.</title>
        <authorList>
            <person name="Van Velzen R."/>
            <person name="Holmer R."/>
            <person name="Bu F."/>
            <person name="Rutten L."/>
            <person name="Van Zeijl A."/>
            <person name="Liu W."/>
            <person name="Santuari L."/>
            <person name="Cao Q."/>
            <person name="Sharma T."/>
            <person name="Shen D."/>
            <person name="Roswanjaya Y."/>
            <person name="Wardhani T."/>
            <person name="Kalhor M.S."/>
            <person name="Jansen J."/>
            <person name="Van den Hoogen J."/>
            <person name="Gungor B."/>
            <person name="Hartog M."/>
            <person name="Hontelez J."/>
            <person name="Verver J."/>
            <person name="Yang W.-C."/>
            <person name="Schijlen E."/>
            <person name="Repin R."/>
            <person name="Schilthuizen M."/>
            <person name="Schranz E."/>
            <person name="Heidstra R."/>
            <person name="Miyata K."/>
            <person name="Fedorova E."/>
            <person name="Kohlen W."/>
            <person name="Bisseling T."/>
            <person name="Smit S."/>
            <person name="Geurts R."/>
        </authorList>
    </citation>
    <scope>NUCLEOTIDE SEQUENCE [LARGE SCALE GENOMIC DNA]</scope>
    <source>
        <strain evidence="10">cv. WU1-14</strain>
    </source>
</reference>
<dbReference type="EMBL" id="JXTB01000114">
    <property type="protein sequence ID" value="PON62262.1"/>
    <property type="molecule type" value="Genomic_DNA"/>
</dbReference>
<dbReference type="SUPFAM" id="SSF51206">
    <property type="entry name" value="cAMP-binding domain-like"/>
    <property type="match status" value="1"/>
</dbReference>
<evidence type="ECO:0000259" key="8">
    <source>
        <dbReference type="PROSITE" id="PS50042"/>
    </source>
</evidence>
<dbReference type="Gene3D" id="3.30.200.20">
    <property type="entry name" value="Phosphorylase Kinase, domain 1"/>
    <property type="match status" value="1"/>
</dbReference>
<dbReference type="GO" id="GO:0004691">
    <property type="term" value="F:cAMP-dependent protein kinase activity"/>
    <property type="evidence" value="ECO:0007669"/>
    <property type="project" value="TreeGrafter"/>
</dbReference>
<dbReference type="Gene3D" id="2.60.120.10">
    <property type="entry name" value="Jelly Rolls"/>
    <property type="match status" value="1"/>
</dbReference>
<protein>
    <submittedName>
        <fullName evidence="9">cGMP-dependent kinase</fullName>
    </submittedName>
</protein>
<dbReference type="Pfam" id="PF00069">
    <property type="entry name" value="Pkinase"/>
    <property type="match status" value="1"/>
</dbReference>
<dbReference type="CDD" id="cd00038">
    <property type="entry name" value="CAP_ED"/>
    <property type="match status" value="1"/>
</dbReference>
<dbReference type="InterPro" id="IPR000595">
    <property type="entry name" value="cNMP-bd_dom"/>
</dbReference>
<evidence type="ECO:0000256" key="3">
    <source>
        <dbReference type="ARBA" id="ARBA00022741"/>
    </source>
</evidence>
<evidence type="ECO:0000256" key="4">
    <source>
        <dbReference type="ARBA" id="ARBA00022777"/>
    </source>
</evidence>
<dbReference type="InterPro" id="IPR014710">
    <property type="entry name" value="RmlC-like_jellyroll"/>
</dbReference>
<keyword evidence="3" id="KW-0547">Nucleotide-binding</keyword>
<sequence>MILQNEGLSALYIIQKGRVRITFDADLVSPNISSLKSENQKEGDNPQGGKELSVEKTEGSYFGEWTLLGEYNDSISAVAVGDVICAMLTKENFESVVGPLRKLSQDDQKSRDHSSDFSKGSAKNVHISSLTGVQLSDIEWKKCVYSTDCSEIGLVHFRESENLLSLKRFSKQKVKRLGKEAQVLKEKNLMKSVSNSPVVPQVLTTCVDQSHANILLNTYLACPLASILHTPLGELSARFCAALVVTALEHLHKNDVLYRGVSPDVLLLDQTGYLQVVDFRFGKRLSGERTYTICGMADFLAPEIVQGKGHGFTADW</sequence>
<dbReference type="Gene3D" id="1.10.510.10">
    <property type="entry name" value="Transferase(Phosphotransferase) domain 1"/>
    <property type="match status" value="1"/>
</dbReference>
<organism evidence="9 10">
    <name type="scientific">Parasponia andersonii</name>
    <name type="common">Sponia andersonii</name>
    <dbReference type="NCBI Taxonomy" id="3476"/>
    <lineage>
        <taxon>Eukaryota</taxon>
        <taxon>Viridiplantae</taxon>
        <taxon>Streptophyta</taxon>
        <taxon>Embryophyta</taxon>
        <taxon>Tracheophyta</taxon>
        <taxon>Spermatophyta</taxon>
        <taxon>Magnoliopsida</taxon>
        <taxon>eudicotyledons</taxon>
        <taxon>Gunneridae</taxon>
        <taxon>Pentapetalae</taxon>
        <taxon>rosids</taxon>
        <taxon>fabids</taxon>
        <taxon>Rosales</taxon>
        <taxon>Cannabaceae</taxon>
        <taxon>Parasponia</taxon>
    </lineage>
</organism>
<evidence type="ECO:0000256" key="6">
    <source>
        <dbReference type="SAM" id="MobiDB-lite"/>
    </source>
</evidence>
<comment type="caution">
    <text evidence="9">The sequence shown here is derived from an EMBL/GenBank/DDBJ whole genome shotgun (WGS) entry which is preliminary data.</text>
</comment>
<keyword evidence="5" id="KW-0067">ATP-binding</keyword>
<evidence type="ECO:0000313" key="9">
    <source>
        <dbReference type="EMBL" id="PON62262.1"/>
    </source>
</evidence>
<dbReference type="STRING" id="3476.A0A2P5CMK1"/>
<dbReference type="Proteomes" id="UP000237105">
    <property type="component" value="Unassembled WGS sequence"/>
</dbReference>
<dbReference type="PROSITE" id="PS50011">
    <property type="entry name" value="PROTEIN_KINASE_DOM"/>
    <property type="match status" value="1"/>
</dbReference>
<evidence type="ECO:0000256" key="5">
    <source>
        <dbReference type="ARBA" id="ARBA00022840"/>
    </source>
</evidence>
<evidence type="ECO:0000256" key="2">
    <source>
        <dbReference type="ARBA" id="ARBA00022679"/>
    </source>
</evidence>